<dbReference type="HOGENOM" id="CLU_007383_1_7_11"/>
<accession>D3EZN7</accession>
<dbReference type="Proteomes" id="UP000008229">
    <property type="component" value="Chromosome"/>
</dbReference>
<dbReference type="Gene3D" id="3.40.50.720">
    <property type="entry name" value="NAD(P)-binding Rossmann-like Domain"/>
    <property type="match status" value="1"/>
</dbReference>
<dbReference type="eggNOG" id="COG0451">
    <property type="taxonomic scope" value="Bacteria"/>
</dbReference>
<dbReference type="Gene3D" id="3.90.25.10">
    <property type="entry name" value="UDP-galactose 4-epimerase, domain 1"/>
    <property type="match status" value="2"/>
</dbReference>
<dbReference type="EMBL" id="CP001854">
    <property type="protein sequence ID" value="ADB53875.1"/>
    <property type="molecule type" value="Genomic_DNA"/>
</dbReference>
<dbReference type="AlphaFoldDB" id="D3EZN7"/>
<comment type="similarity">
    <text evidence="1">Belongs to the NAD(P)-dependent epimerase/dehydratase family.</text>
</comment>
<dbReference type="KEGG" id="cwo:Cwoe_5470"/>
<evidence type="ECO:0000313" key="4">
    <source>
        <dbReference type="Proteomes" id="UP000008229"/>
    </source>
</evidence>
<dbReference type="InterPro" id="IPR036291">
    <property type="entry name" value="NAD(P)-bd_dom_sf"/>
</dbReference>
<protein>
    <submittedName>
        <fullName evidence="3">NAD-dependent epimerase/dehydratase</fullName>
    </submittedName>
</protein>
<proteinExistence type="inferred from homology"/>
<dbReference type="Pfam" id="PF01370">
    <property type="entry name" value="Epimerase"/>
    <property type="match status" value="1"/>
</dbReference>
<organism evidence="3 4">
    <name type="scientific">Conexibacter woesei (strain DSM 14684 / CCUG 47730 / CIP 108061 / JCM 11494 / NBRC 100937 / ID131577)</name>
    <dbReference type="NCBI Taxonomy" id="469383"/>
    <lineage>
        <taxon>Bacteria</taxon>
        <taxon>Bacillati</taxon>
        <taxon>Actinomycetota</taxon>
        <taxon>Thermoleophilia</taxon>
        <taxon>Solirubrobacterales</taxon>
        <taxon>Conexibacteraceae</taxon>
        <taxon>Conexibacter</taxon>
    </lineage>
</organism>
<dbReference type="PANTHER" id="PTHR43000">
    <property type="entry name" value="DTDP-D-GLUCOSE 4,6-DEHYDRATASE-RELATED"/>
    <property type="match status" value="1"/>
</dbReference>
<evidence type="ECO:0000313" key="3">
    <source>
        <dbReference type="EMBL" id="ADB53875.1"/>
    </source>
</evidence>
<keyword evidence="4" id="KW-1185">Reference proteome</keyword>
<sequence>MSAAVRRARVIVVGGAGFIGSHFTDALLADPGTQRVTLYDNFSSGQEWHYAHHIDDERLRIVRADVGDLDALCAAMDGHDLVIHLASNPDIAAAMTNPAIDFDEGTLLTHHVCEAMRRTDTPRIAYASGSGIYGDLGEHAADEDHGPLVPVSTYGASKLAGEALISSYAYMFDRQGFAFRFGNVVGRRQTHGVGFDFVRRLLADPTGLDVLGDGSQSKSYVLVTDVVRAVLGVVDAGAGAPPFSAHNIATGDYITVREIAELAVEVAGLDRSAVDVRYGESNRGWKGDVPIVRLNTDRIRATGWAPSTGSAGALKASMESMLADLRAGEPA</sequence>
<dbReference type="RefSeq" id="WP_012936926.1">
    <property type="nucleotide sequence ID" value="NC_013739.1"/>
</dbReference>
<evidence type="ECO:0000256" key="1">
    <source>
        <dbReference type="ARBA" id="ARBA00007637"/>
    </source>
</evidence>
<dbReference type="InterPro" id="IPR001509">
    <property type="entry name" value="Epimerase_deHydtase"/>
</dbReference>
<name>D3EZN7_CONWI</name>
<gene>
    <name evidence="3" type="ordered locus">Cwoe_5470</name>
</gene>
<reference evidence="3 4" key="1">
    <citation type="journal article" date="2010" name="Stand. Genomic Sci.">
        <title>Complete genome sequence of Conexibacter woesei type strain (ID131577).</title>
        <authorList>
            <person name="Pukall R."/>
            <person name="Lapidus A."/>
            <person name="Glavina Del Rio T."/>
            <person name="Copeland A."/>
            <person name="Tice H."/>
            <person name="Cheng J.-F."/>
            <person name="Lucas S."/>
            <person name="Chen F."/>
            <person name="Nolan M."/>
            <person name="Bruce D."/>
            <person name="Goodwin L."/>
            <person name="Pitluck S."/>
            <person name="Mavromatis K."/>
            <person name="Ivanova N."/>
            <person name="Ovchinnikova G."/>
            <person name="Pati A."/>
            <person name="Chen A."/>
            <person name="Palaniappan K."/>
            <person name="Land M."/>
            <person name="Hauser L."/>
            <person name="Chang Y.-J."/>
            <person name="Jeffries C.D."/>
            <person name="Chain P."/>
            <person name="Meincke L."/>
            <person name="Sims D."/>
            <person name="Brettin T."/>
            <person name="Detter J.C."/>
            <person name="Rohde M."/>
            <person name="Goeker M."/>
            <person name="Bristow J."/>
            <person name="Eisen J.A."/>
            <person name="Markowitz V."/>
            <person name="Kyrpides N.C."/>
            <person name="Klenk H.-P."/>
            <person name="Hugenholtz P."/>
        </authorList>
    </citation>
    <scope>NUCLEOTIDE SEQUENCE [LARGE SCALE GENOMIC DNA]</scope>
    <source>
        <strain evidence="4">DSM 14684 / CIP 108061 / JCM 11494 / NBRC 100937 / ID131577</strain>
    </source>
</reference>
<reference evidence="4" key="2">
    <citation type="submission" date="2010-01" db="EMBL/GenBank/DDBJ databases">
        <title>The complete genome of Conexibacter woesei DSM 14684.</title>
        <authorList>
            <consortium name="US DOE Joint Genome Institute (JGI-PGF)"/>
            <person name="Lucas S."/>
            <person name="Copeland A."/>
            <person name="Lapidus A."/>
            <person name="Glavina del Rio T."/>
            <person name="Dalin E."/>
            <person name="Tice H."/>
            <person name="Bruce D."/>
            <person name="Goodwin L."/>
            <person name="Pitluck S."/>
            <person name="Kyrpides N."/>
            <person name="Mavromatis K."/>
            <person name="Ivanova N."/>
            <person name="Mikhailova N."/>
            <person name="Chertkov O."/>
            <person name="Brettin T."/>
            <person name="Detter J.C."/>
            <person name="Han C."/>
            <person name="Larimer F."/>
            <person name="Land M."/>
            <person name="Hauser L."/>
            <person name="Markowitz V."/>
            <person name="Cheng J.-F."/>
            <person name="Hugenholtz P."/>
            <person name="Woyke T."/>
            <person name="Wu D."/>
            <person name="Pukall R."/>
            <person name="Steenblock K."/>
            <person name="Schneider S."/>
            <person name="Klenk H.-P."/>
            <person name="Eisen J.A."/>
        </authorList>
    </citation>
    <scope>NUCLEOTIDE SEQUENCE [LARGE SCALE GENOMIC DNA]</scope>
    <source>
        <strain evidence="4">DSM 14684 / CIP 108061 / JCM 11494 / NBRC 100937 / ID131577</strain>
    </source>
</reference>
<dbReference type="STRING" id="469383.Cwoe_5470"/>
<dbReference type="OrthoDB" id="9801785at2"/>
<feature type="domain" description="NAD-dependent epimerase/dehydratase" evidence="2">
    <location>
        <begin position="10"/>
        <end position="248"/>
    </location>
</feature>
<dbReference type="SUPFAM" id="SSF51735">
    <property type="entry name" value="NAD(P)-binding Rossmann-fold domains"/>
    <property type="match status" value="1"/>
</dbReference>
<evidence type="ECO:0000259" key="2">
    <source>
        <dbReference type="Pfam" id="PF01370"/>
    </source>
</evidence>